<dbReference type="Gene3D" id="1.10.287.1060">
    <property type="entry name" value="ESAT-6-like"/>
    <property type="match status" value="1"/>
</dbReference>
<comment type="similarity">
    <text evidence="2">Belongs to the SNF7 family.</text>
</comment>
<dbReference type="EMBL" id="JAVHNQ010000009">
    <property type="protein sequence ID" value="KAK6339062.1"/>
    <property type="molecule type" value="Genomic_DNA"/>
</dbReference>
<keyword evidence="4" id="KW-0967">Endosome</keyword>
<accession>A0AAV9UDB7</accession>
<dbReference type="GO" id="GO:0005771">
    <property type="term" value="C:multivesicular body"/>
    <property type="evidence" value="ECO:0007669"/>
    <property type="project" value="TreeGrafter"/>
</dbReference>
<evidence type="ECO:0000256" key="4">
    <source>
        <dbReference type="ARBA" id="ARBA00022753"/>
    </source>
</evidence>
<protein>
    <submittedName>
        <fullName evidence="8">Vacuolar protein sorting-associated protein 20</fullName>
    </submittedName>
</protein>
<dbReference type="Pfam" id="PF03357">
    <property type="entry name" value="Snf7"/>
    <property type="match status" value="1"/>
</dbReference>
<evidence type="ECO:0000256" key="2">
    <source>
        <dbReference type="ARBA" id="ARBA00006190"/>
    </source>
</evidence>
<sequence length="222" mass="25226">MGQANSSRKITAQDRAILDMKVQRDKLKAYRKRIQVVLDREHEIAKECLRNGQKDKALLALKKRKYQEQLLDKTDGQLQTLEQLTSTVEFALIQKDVLYGLQQGNTVLKQIEKEMSLERAEEIMGESEAAVARQQEISDLISRNMSNEDQDAVEEEYEALVREAAAEQRRKQGLPAEQPVPLMPNAPDTELASPEEEDAEEAAKEARAKARARERKEQLLAA</sequence>
<keyword evidence="6" id="KW-0472">Membrane</keyword>
<evidence type="ECO:0000313" key="9">
    <source>
        <dbReference type="Proteomes" id="UP001375240"/>
    </source>
</evidence>
<proteinExistence type="inferred from homology"/>
<comment type="subcellular location">
    <subcellularLocation>
        <location evidence="1">Endosome membrane</location>
    </subcellularLocation>
</comment>
<dbReference type="Proteomes" id="UP001375240">
    <property type="component" value="Unassembled WGS sequence"/>
</dbReference>
<evidence type="ECO:0000256" key="5">
    <source>
        <dbReference type="ARBA" id="ARBA00022927"/>
    </source>
</evidence>
<keyword evidence="9" id="KW-1185">Reference proteome</keyword>
<feature type="region of interest" description="Disordered" evidence="7">
    <location>
        <begin position="164"/>
        <end position="222"/>
    </location>
</feature>
<evidence type="ECO:0000256" key="6">
    <source>
        <dbReference type="ARBA" id="ARBA00023136"/>
    </source>
</evidence>
<comment type="caution">
    <text evidence="8">The sequence shown here is derived from an EMBL/GenBank/DDBJ whole genome shotgun (WGS) entry which is preliminary data.</text>
</comment>
<dbReference type="PANTHER" id="PTHR22761:SF5">
    <property type="entry name" value="CHARGED MULTIVESICULAR BODY PROTEIN 6"/>
    <property type="match status" value="1"/>
</dbReference>
<gene>
    <name evidence="8" type="primary">VPS20_1</name>
    <name evidence="8" type="ORF">TWF696_009853</name>
</gene>
<evidence type="ECO:0000256" key="1">
    <source>
        <dbReference type="ARBA" id="ARBA00004608"/>
    </source>
</evidence>
<dbReference type="InterPro" id="IPR005024">
    <property type="entry name" value="Snf7_fam"/>
</dbReference>
<evidence type="ECO:0000313" key="8">
    <source>
        <dbReference type="EMBL" id="KAK6339062.1"/>
    </source>
</evidence>
<name>A0AAV9UDB7_9PEZI</name>
<reference evidence="8 9" key="1">
    <citation type="submission" date="2019-10" db="EMBL/GenBank/DDBJ databases">
        <authorList>
            <person name="Palmer J.M."/>
        </authorList>
    </citation>
    <scope>NUCLEOTIDE SEQUENCE [LARGE SCALE GENOMIC DNA]</scope>
    <source>
        <strain evidence="8 9">TWF696</strain>
    </source>
</reference>
<dbReference type="AlphaFoldDB" id="A0AAV9UDB7"/>
<keyword evidence="3" id="KW-0813">Transport</keyword>
<organism evidence="8 9">
    <name type="scientific">Orbilia brochopaga</name>
    <dbReference type="NCBI Taxonomy" id="3140254"/>
    <lineage>
        <taxon>Eukaryota</taxon>
        <taxon>Fungi</taxon>
        <taxon>Dikarya</taxon>
        <taxon>Ascomycota</taxon>
        <taxon>Pezizomycotina</taxon>
        <taxon>Orbiliomycetes</taxon>
        <taxon>Orbiliales</taxon>
        <taxon>Orbiliaceae</taxon>
        <taxon>Orbilia</taxon>
    </lineage>
</organism>
<dbReference type="GO" id="GO:0000815">
    <property type="term" value="C:ESCRT III complex"/>
    <property type="evidence" value="ECO:0007669"/>
    <property type="project" value="TreeGrafter"/>
</dbReference>
<dbReference type="GO" id="GO:0006900">
    <property type="term" value="P:vesicle budding from membrane"/>
    <property type="evidence" value="ECO:0007669"/>
    <property type="project" value="TreeGrafter"/>
</dbReference>
<evidence type="ECO:0000256" key="7">
    <source>
        <dbReference type="SAM" id="MobiDB-lite"/>
    </source>
</evidence>
<keyword evidence="5" id="KW-0653">Protein transport</keyword>
<dbReference type="GO" id="GO:0032511">
    <property type="term" value="P:late endosome to vacuole transport via multivesicular body sorting pathway"/>
    <property type="evidence" value="ECO:0007669"/>
    <property type="project" value="TreeGrafter"/>
</dbReference>
<dbReference type="GO" id="GO:0015031">
    <property type="term" value="P:protein transport"/>
    <property type="evidence" value="ECO:0007669"/>
    <property type="project" value="UniProtKB-KW"/>
</dbReference>
<dbReference type="PANTHER" id="PTHR22761">
    <property type="entry name" value="CHARGED MULTIVESICULAR BODY PROTEIN"/>
    <property type="match status" value="1"/>
</dbReference>
<evidence type="ECO:0000256" key="3">
    <source>
        <dbReference type="ARBA" id="ARBA00022448"/>
    </source>
</evidence>